<organism evidence="2 3">
    <name type="scientific">Caerostris extrusa</name>
    <name type="common">Bark spider</name>
    <name type="synonym">Caerostris bankana</name>
    <dbReference type="NCBI Taxonomy" id="172846"/>
    <lineage>
        <taxon>Eukaryota</taxon>
        <taxon>Metazoa</taxon>
        <taxon>Ecdysozoa</taxon>
        <taxon>Arthropoda</taxon>
        <taxon>Chelicerata</taxon>
        <taxon>Arachnida</taxon>
        <taxon>Araneae</taxon>
        <taxon>Araneomorphae</taxon>
        <taxon>Entelegynae</taxon>
        <taxon>Araneoidea</taxon>
        <taxon>Araneidae</taxon>
        <taxon>Caerostris</taxon>
    </lineage>
</organism>
<dbReference type="EMBL" id="BPLR01019776">
    <property type="protein sequence ID" value="GIX71666.1"/>
    <property type="molecule type" value="Genomic_DNA"/>
</dbReference>
<comment type="caution">
    <text evidence="2">The sequence shown here is derived from an EMBL/GenBank/DDBJ whole genome shotgun (WGS) entry which is preliminary data.</text>
</comment>
<feature type="region of interest" description="Disordered" evidence="1">
    <location>
        <begin position="80"/>
        <end position="122"/>
    </location>
</feature>
<reference evidence="2 3" key="1">
    <citation type="submission" date="2021-06" db="EMBL/GenBank/DDBJ databases">
        <title>Caerostris extrusa draft genome.</title>
        <authorList>
            <person name="Kono N."/>
            <person name="Arakawa K."/>
        </authorList>
    </citation>
    <scope>NUCLEOTIDE SEQUENCE [LARGE SCALE GENOMIC DNA]</scope>
</reference>
<keyword evidence="3" id="KW-1185">Reference proteome</keyword>
<gene>
    <name evidence="2" type="ORF">CEXT_649851</name>
</gene>
<name>A0AAV4MJK3_CAEEX</name>
<evidence type="ECO:0000313" key="3">
    <source>
        <dbReference type="Proteomes" id="UP001054945"/>
    </source>
</evidence>
<feature type="compositionally biased region" description="Basic and acidic residues" evidence="1">
    <location>
        <begin position="82"/>
        <end position="109"/>
    </location>
</feature>
<protein>
    <submittedName>
        <fullName evidence="2">Uncharacterized protein</fullName>
    </submittedName>
</protein>
<dbReference type="Proteomes" id="UP001054945">
    <property type="component" value="Unassembled WGS sequence"/>
</dbReference>
<evidence type="ECO:0000256" key="1">
    <source>
        <dbReference type="SAM" id="MobiDB-lite"/>
    </source>
</evidence>
<sequence length="122" mass="14556">MCPLPEAQVLQCWIKCVYCCECLTFYRFRFRKNPYRLLQKNTSKEGHGVSFFYIKGGDRIYIKRLLEVVTSRGKKITARKQKLQDEEKKVNEKKEREDAKGRRRTESKNKIGRYFPVSSPVR</sequence>
<evidence type="ECO:0000313" key="2">
    <source>
        <dbReference type="EMBL" id="GIX71666.1"/>
    </source>
</evidence>
<dbReference type="AlphaFoldDB" id="A0AAV4MJK3"/>
<proteinExistence type="predicted"/>
<accession>A0AAV4MJK3</accession>